<organism evidence="2 3">
    <name type="scientific">Tremella mesenterica</name>
    <name type="common">Jelly fungus</name>
    <dbReference type="NCBI Taxonomy" id="5217"/>
    <lineage>
        <taxon>Eukaryota</taxon>
        <taxon>Fungi</taxon>
        <taxon>Dikarya</taxon>
        <taxon>Basidiomycota</taxon>
        <taxon>Agaricomycotina</taxon>
        <taxon>Tremellomycetes</taxon>
        <taxon>Tremellales</taxon>
        <taxon>Tremellaceae</taxon>
        <taxon>Tremella</taxon>
    </lineage>
</organism>
<dbReference type="EMBL" id="SDIL01000129">
    <property type="protein sequence ID" value="RXK35593.1"/>
    <property type="molecule type" value="Genomic_DNA"/>
</dbReference>
<dbReference type="VEuPathDB" id="FungiDB:TREMEDRAFT_64897"/>
<evidence type="ECO:0000313" key="3">
    <source>
        <dbReference type="Proteomes" id="UP000289152"/>
    </source>
</evidence>
<protein>
    <submittedName>
        <fullName evidence="2">Uncharacterized protein</fullName>
    </submittedName>
</protein>
<gene>
    <name evidence="2" type="ORF">M231_07123</name>
</gene>
<dbReference type="InParanoid" id="A0A4Q1BFZ0"/>
<dbReference type="Proteomes" id="UP000289152">
    <property type="component" value="Unassembled WGS sequence"/>
</dbReference>
<evidence type="ECO:0000313" key="2">
    <source>
        <dbReference type="EMBL" id="RXK35593.1"/>
    </source>
</evidence>
<evidence type="ECO:0000256" key="1">
    <source>
        <dbReference type="SAM" id="MobiDB-lite"/>
    </source>
</evidence>
<sequence length="310" mass="35177">MDLDFDEEGDFPEDWDPKVHIRNTRGPEDVREVAPRGESTLFLEDKSRLALKVTITYLETGKWKGQDVLALLWRVYVFQKDNRQGVEAISIKFQISNPRSTESKKSVLPTWVHSIPQRFEGEVTPEVVEKKIKIGSRTGFNVVCAADASAEMSRTSTMTKKHFLRIESMTYESPQRENEDDTSILYVSGVSVLLRSGSKTQTEGDLVIRATTRTRYWSKWEGFKRWMSFGQQTSFARVVHTNNLPESALGEARLPSKNFDEVKHEVWAEHTGLAKVMRETTTTTGTRETPKPSETAESGEPNGTEIQLGD</sequence>
<proteinExistence type="predicted"/>
<name>A0A4Q1BFZ0_TREME</name>
<accession>A0A4Q1BFZ0</accession>
<feature type="region of interest" description="Disordered" evidence="1">
    <location>
        <begin position="278"/>
        <end position="310"/>
    </location>
</feature>
<dbReference type="AlphaFoldDB" id="A0A4Q1BFZ0"/>
<comment type="caution">
    <text evidence="2">The sequence shown here is derived from an EMBL/GenBank/DDBJ whole genome shotgun (WGS) entry which is preliminary data.</text>
</comment>
<reference evidence="2 3" key="1">
    <citation type="submission" date="2016-06" db="EMBL/GenBank/DDBJ databases">
        <title>Evolution of pathogenesis and genome organization in the Tremellales.</title>
        <authorList>
            <person name="Cuomo C."/>
            <person name="Litvintseva A."/>
            <person name="Heitman J."/>
            <person name="Chen Y."/>
            <person name="Sun S."/>
            <person name="Springer D."/>
            <person name="Dromer F."/>
            <person name="Young S."/>
            <person name="Zeng Q."/>
            <person name="Chapman S."/>
            <person name="Gujja S."/>
            <person name="Saif S."/>
            <person name="Birren B."/>
        </authorList>
    </citation>
    <scope>NUCLEOTIDE SEQUENCE [LARGE SCALE GENOMIC DNA]</scope>
    <source>
        <strain evidence="2 3">ATCC 28783</strain>
    </source>
</reference>
<keyword evidence="3" id="KW-1185">Reference proteome</keyword>